<dbReference type="AlphaFoldDB" id="A0AAP0MEV0"/>
<organism evidence="2 3">
    <name type="scientific">Citrus x changshan-huyou</name>
    <dbReference type="NCBI Taxonomy" id="2935761"/>
    <lineage>
        <taxon>Eukaryota</taxon>
        <taxon>Viridiplantae</taxon>
        <taxon>Streptophyta</taxon>
        <taxon>Embryophyta</taxon>
        <taxon>Tracheophyta</taxon>
        <taxon>Spermatophyta</taxon>
        <taxon>Magnoliopsida</taxon>
        <taxon>eudicotyledons</taxon>
        <taxon>Gunneridae</taxon>
        <taxon>Pentapetalae</taxon>
        <taxon>rosids</taxon>
        <taxon>malvids</taxon>
        <taxon>Sapindales</taxon>
        <taxon>Rutaceae</taxon>
        <taxon>Aurantioideae</taxon>
        <taxon>Citrus</taxon>
    </lineage>
</organism>
<comment type="caution">
    <text evidence="2">The sequence shown here is derived from an EMBL/GenBank/DDBJ whole genome shotgun (WGS) entry which is preliminary data.</text>
</comment>
<dbReference type="EMBL" id="JBCGBO010000005">
    <property type="protein sequence ID" value="KAK9201806.1"/>
    <property type="molecule type" value="Genomic_DNA"/>
</dbReference>
<sequence length="110" mass="12691">MACFIVRAIDSNGSSCYDCVQGQLVDLYRSMPDNQRILTQNSQSLTRRKSFLRLLNLVRTTFSLVMEEEHIQCMQLQPPKKPQLKKPPQNCPRARQIPPPLHQPRSPMSL</sequence>
<protein>
    <submittedName>
        <fullName evidence="2">Uncharacterized protein</fullName>
    </submittedName>
</protein>
<evidence type="ECO:0000313" key="2">
    <source>
        <dbReference type="EMBL" id="KAK9201806.1"/>
    </source>
</evidence>
<proteinExistence type="predicted"/>
<keyword evidence="3" id="KW-1185">Reference proteome</keyword>
<evidence type="ECO:0000313" key="3">
    <source>
        <dbReference type="Proteomes" id="UP001428341"/>
    </source>
</evidence>
<accession>A0AAP0MEV0</accession>
<feature type="region of interest" description="Disordered" evidence="1">
    <location>
        <begin position="76"/>
        <end position="110"/>
    </location>
</feature>
<reference evidence="2 3" key="1">
    <citation type="submission" date="2024-05" db="EMBL/GenBank/DDBJ databases">
        <title>Haplotype-resolved chromosome-level genome assembly of Huyou (Citrus changshanensis).</title>
        <authorList>
            <person name="Miao C."/>
            <person name="Chen W."/>
            <person name="Wu Y."/>
            <person name="Wang L."/>
            <person name="Zhao S."/>
            <person name="Grierson D."/>
            <person name="Xu C."/>
            <person name="Chen K."/>
        </authorList>
    </citation>
    <scope>NUCLEOTIDE SEQUENCE [LARGE SCALE GENOMIC DNA]</scope>
    <source>
        <strain evidence="2">01-14</strain>
        <tissue evidence="2">Leaf</tissue>
    </source>
</reference>
<name>A0AAP0MEV0_9ROSI</name>
<dbReference type="Proteomes" id="UP001428341">
    <property type="component" value="Unassembled WGS sequence"/>
</dbReference>
<evidence type="ECO:0000256" key="1">
    <source>
        <dbReference type="SAM" id="MobiDB-lite"/>
    </source>
</evidence>
<gene>
    <name evidence="2" type="ORF">WN944_017014</name>
</gene>